<proteinExistence type="predicted"/>
<comment type="caution">
    <text evidence="1">The sequence shown here is derived from an EMBL/GenBank/DDBJ whole genome shotgun (WGS) entry which is preliminary data.</text>
</comment>
<gene>
    <name evidence="1" type="ORF">LCGC14_3062290</name>
</gene>
<name>A0A0F8YR99_9ZZZZ</name>
<dbReference type="AlphaFoldDB" id="A0A0F8YR99"/>
<feature type="non-terminal residue" evidence="1">
    <location>
        <position position="1"/>
    </location>
</feature>
<sequence length="119" mass="12845">LRALAGAGMESLDMPVGQLEGSLPPCVRVAVFDGRRAFMRDNRKCKHDFPDSVYLGDHDVVALVDTFEGVTPDSGGHEDKLVAQGRVPAVWSSRLKAPSDEEVDALWLEAQEVLLGGAE</sequence>
<evidence type="ECO:0000313" key="1">
    <source>
        <dbReference type="EMBL" id="KKK56664.1"/>
    </source>
</evidence>
<dbReference type="EMBL" id="LAZR01064881">
    <property type="protein sequence ID" value="KKK56664.1"/>
    <property type="molecule type" value="Genomic_DNA"/>
</dbReference>
<organism evidence="1">
    <name type="scientific">marine sediment metagenome</name>
    <dbReference type="NCBI Taxonomy" id="412755"/>
    <lineage>
        <taxon>unclassified sequences</taxon>
        <taxon>metagenomes</taxon>
        <taxon>ecological metagenomes</taxon>
    </lineage>
</organism>
<reference evidence="1" key="1">
    <citation type="journal article" date="2015" name="Nature">
        <title>Complex archaea that bridge the gap between prokaryotes and eukaryotes.</title>
        <authorList>
            <person name="Spang A."/>
            <person name="Saw J.H."/>
            <person name="Jorgensen S.L."/>
            <person name="Zaremba-Niedzwiedzka K."/>
            <person name="Martijn J."/>
            <person name="Lind A.E."/>
            <person name="van Eijk R."/>
            <person name="Schleper C."/>
            <person name="Guy L."/>
            <person name="Ettema T.J."/>
        </authorList>
    </citation>
    <scope>NUCLEOTIDE SEQUENCE</scope>
</reference>
<protein>
    <submittedName>
        <fullName evidence="1">Uncharacterized protein</fullName>
    </submittedName>
</protein>
<accession>A0A0F8YR99</accession>